<keyword evidence="3" id="KW-1185">Reference proteome</keyword>
<dbReference type="Gene3D" id="2.60.120.10">
    <property type="entry name" value="Jelly Rolls"/>
    <property type="match status" value="1"/>
</dbReference>
<organism evidence="2 3">
    <name type="scientific">Shewanella septentrionalis</name>
    <dbReference type="NCBI Taxonomy" id="2952223"/>
    <lineage>
        <taxon>Bacteria</taxon>
        <taxon>Pseudomonadati</taxon>
        <taxon>Pseudomonadota</taxon>
        <taxon>Gammaproteobacteria</taxon>
        <taxon>Alteromonadales</taxon>
        <taxon>Shewanellaceae</taxon>
        <taxon>Shewanella</taxon>
    </lineage>
</organism>
<evidence type="ECO:0000259" key="1">
    <source>
        <dbReference type="PROSITE" id="PS50042"/>
    </source>
</evidence>
<dbReference type="EMBL" id="JAMTCC010000020">
    <property type="protein sequence ID" value="MCT7946203.1"/>
    <property type="molecule type" value="Genomic_DNA"/>
</dbReference>
<reference evidence="2" key="1">
    <citation type="journal article" date="2023" name="Int. J. Syst. Evol. Microbiol.">
        <title>&lt;i&gt;Shewanella septentrionalis&lt;/i&gt; sp. nov. and &lt;i&gt;Shewanella holmiensis&lt;/i&gt; sp. nov., isolated from Baltic Sea water and sediments.</title>
        <authorList>
            <person name="Martin-Rodriguez A.J."/>
            <person name="Thorell K."/>
            <person name="Joffre E."/>
            <person name="Jensie-Markopoulos S."/>
            <person name="Moore E.R.B."/>
            <person name="Sjoling A."/>
        </authorList>
    </citation>
    <scope>NUCLEOTIDE SEQUENCE</scope>
    <source>
        <strain evidence="2">SP1W3</strain>
    </source>
</reference>
<proteinExistence type="predicted"/>
<sequence>MQIEPNPNTRFYPFLKAHSEQFRQKLMHCAVATRHLIKGSALLTQGQVVDHLYLVPHGRVSMNITVASGKRFQLGEVQCTEQIFGEMEFLNQNLCQWSVVAEQDIDVTAISVAKLTRSLQAHPEMAMFFASALADDYQDSMDIYTQRLLRPIVYNIAYDLWIRDSNTVVLGGFTKIDPEAERFGTISRVYRRAVKELVVRGLVRKQGAHLEILDRQGLKAFLDDSSHNDL</sequence>
<dbReference type="PANTHER" id="PTHR24567:SF77">
    <property type="entry name" value="NUCLEOSIDE-RESPONSIVE TRANSCRIPTIONAL ACTIVATOR OF NUCLEOSIDE UTILIZATION DEOR"/>
    <property type="match status" value="1"/>
</dbReference>
<dbReference type="GO" id="GO:0005829">
    <property type="term" value="C:cytosol"/>
    <property type="evidence" value="ECO:0007669"/>
    <property type="project" value="TreeGrafter"/>
</dbReference>
<dbReference type="Proteomes" id="UP001155604">
    <property type="component" value="Unassembled WGS sequence"/>
</dbReference>
<dbReference type="InterPro" id="IPR018490">
    <property type="entry name" value="cNMP-bd_dom_sf"/>
</dbReference>
<dbReference type="Pfam" id="PF00027">
    <property type="entry name" value="cNMP_binding"/>
    <property type="match status" value="1"/>
</dbReference>
<dbReference type="RefSeq" id="WP_261272905.1">
    <property type="nucleotide sequence ID" value="NZ_JAMTCC010000020.1"/>
</dbReference>
<dbReference type="PANTHER" id="PTHR24567">
    <property type="entry name" value="CRP FAMILY TRANSCRIPTIONAL REGULATORY PROTEIN"/>
    <property type="match status" value="1"/>
</dbReference>
<gene>
    <name evidence="2" type="ORF">NE536_12650</name>
</gene>
<dbReference type="AlphaFoldDB" id="A0A9X3B1L1"/>
<dbReference type="InterPro" id="IPR014710">
    <property type="entry name" value="RmlC-like_jellyroll"/>
</dbReference>
<evidence type="ECO:0000313" key="2">
    <source>
        <dbReference type="EMBL" id="MCT7946203.1"/>
    </source>
</evidence>
<evidence type="ECO:0000313" key="3">
    <source>
        <dbReference type="Proteomes" id="UP001155604"/>
    </source>
</evidence>
<feature type="domain" description="Cyclic nucleotide-binding" evidence="1">
    <location>
        <begin position="14"/>
        <end position="136"/>
    </location>
</feature>
<dbReference type="SMART" id="SM00100">
    <property type="entry name" value="cNMP"/>
    <property type="match status" value="1"/>
</dbReference>
<protein>
    <submittedName>
        <fullName evidence="2">Crp/Fnr family transcriptional regulator</fullName>
    </submittedName>
</protein>
<dbReference type="InterPro" id="IPR000595">
    <property type="entry name" value="cNMP-bd_dom"/>
</dbReference>
<comment type="caution">
    <text evidence="2">The sequence shown here is derived from an EMBL/GenBank/DDBJ whole genome shotgun (WGS) entry which is preliminary data.</text>
</comment>
<dbReference type="InterPro" id="IPR050397">
    <property type="entry name" value="Env_Response_Regulators"/>
</dbReference>
<accession>A0A9X3B1L1</accession>
<dbReference type="PROSITE" id="PS50042">
    <property type="entry name" value="CNMP_BINDING_3"/>
    <property type="match status" value="1"/>
</dbReference>
<dbReference type="GO" id="GO:0003700">
    <property type="term" value="F:DNA-binding transcription factor activity"/>
    <property type="evidence" value="ECO:0007669"/>
    <property type="project" value="TreeGrafter"/>
</dbReference>
<dbReference type="SUPFAM" id="SSF51206">
    <property type="entry name" value="cAMP-binding domain-like"/>
    <property type="match status" value="1"/>
</dbReference>
<dbReference type="CDD" id="cd00038">
    <property type="entry name" value="CAP_ED"/>
    <property type="match status" value="1"/>
</dbReference>
<name>A0A9X3B1L1_9GAMM</name>